<gene>
    <name evidence="2" type="ORF">BKK80_32180</name>
</gene>
<dbReference type="Pfam" id="PF12697">
    <property type="entry name" value="Abhydrolase_6"/>
    <property type="match status" value="1"/>
</dbReference>
<evidence type="ECO:0000259" key="1">
    <source>
        <dbReference type="Pfam" id="PF12697"/>
    </source>
</evidence>
<evidence type="ECO:0000313" key="3">
    <source>
        <dbReference type="Proteomes" id="UP000177515"/>
    </source>
</evidence>
<protein>
    <submittedName>
        <fullName evidence="2">Esterase</fullName>
    </submittedName>
</protein>
<dbReference type="InterPro" id="IPR050266">
    <property type="entry name" value="AB_hydrolase_sf"/>
</dbReference>
<sequence>MQRLTVDAAGVRTSLIDTGRGRPTILVHGTSSSAETGWAPILARLAERRRCLVPDLAGSGLSVDDGSALTLERLVGQVEAVAALAEGEALDLVGYSLGGVVAAAAAARLAGQVRRLVVLGGWAATDLRMRVQFDLWQALARTDHTQLARLLLLNGVSERFFAASDPSLVETVLARFATGLAPGSDRQAALDAIVDIRACLPAVRAATLVIGLAQDRLVPAAHCRALAQAVPGARYEEIDCGHLVMLEQPERLLERIERHLEERHD</sequence>
<dbReference type="EMBL" id="CP017755">
    <property type="protein sequence ID" value="AOZ10265.1"/>
    <property type="molecule type" value="Genomic_DNA"/>
</dbReference>
<name>A0ABN4TX36_9BURK</name>
<evidence type="ECO:0000313" key="2">
    <source>
        <dbReference type="EMBL" id="AOZ10265.1"/>
    </source>
</evidence>
<dbReference type="InterPro" id="IPR029058">
    <property type="entry name" value="AB_hydrolase_fold"/>
</dbReference>
<keyword evidence="3" id="KW-1185">Reference proteome</keyword>
<reference evidence="2 3" key="1">
    <citation type="submission" date="2016-10" db="EMBL/GenBank/DDBJ databases">
        <title>Complete genome sequences of three Cupriavidus strains isolated from various Malaysian environments.</title>
        <authorList>
            <person name="Abdullah A.A.-A."/>
            <person name="Shafie N.A.H."/>
            <person name="Lau N.S."/>
        </authorList>
    </citation>
    <scope>NUCLEOTIDE SEQUENCE [LARGE SCALE GENOMIC DNA]</scope>
    <source>
        <strain evidence="2 3">USMAA1020</strain>
    </source>
</reference>
<accession>A0ABN4TX36</accession>
<dbReference type="InterPro" id="IPR000073">
    <property type="entry name" value="AB_hydrolase_1"/>
</dbReference>
<dbReference type="PANTHER" id="PTHR43798">
    <property type="entry name" value="MONOACYLGLYCEROL LIPASE"/>
    <property type="match status" value="1"/>
</dbReference>
<dbReference type="RefSeq" id="WP_071072769.1">
    <property type="nucleotide sequence ID" value="NZ_CP017755.1"/>
</dbReference>
<dbReference type="Proteomes" id="UP000177515">
    <property type="component" value="Chromosome 2"/>
</dbReference>
<dbReference type="Gene3D" id="3.40.50.1820">
    <property type="entry name" value="alpha/beta hydrolase"/>
    <property type="match status" value="1"/>
</dbReference>
<feature type="domain" description="AB hydrolase-1" evidence="1">
    <location>
        <begin position="25"/>
        <end position="254"/>
    </location>
</feature>
<dbReference type="PRINTS" id="PR00111">
    <property type="entry name" value="ABHYDROLASE"/>
</dbReference>
<dbReference type="SUPFAM" id="SSF53474">
    <property type="entry name" value="alpha/beta-Hydrolases"/>
    <property type="match status" value="1"/>
</dbReference>
<organism evidence="2 3">
    <name type="scientific">Cupriavidus malaysiensis</name>
    <dbReference type="NCBI Taxonomy" id="367825"/>
    <lineage>
        <taxon>Bacteria</taxon>
        <taxon>Pseudomonadati</taxon>
        <taxon>Pseudomonadota</taxon>
        <taxon>Betaproteobacteria</taxon>
        <taxon>Burkholderiales</taxon>
        <taxon>Burkholderiaceae</taxon>
        <taxon>Cupriavidus</taxon>
    </lineage>
</organism>
<proteinExistence type="predicted"/>